<dbReference type="GO" id="GO:0003677">
    <property type="term" value="F:DNA binding"/>
    <property type="evidence" value="ECO:0007669"/>
    <property type="project" value="UniProtKB-KW"/>
</dbReference>
<evidence type="ECO:0000259" key="2">
    <source>
        <dbReference type="Pfam" id="PF12728"/>
    </source>
</evidence>
<dbReference type="InterPro" id="IPR010093">
    <property type="entry name" value="SinI_DNA-bd"/>
</dbReference>
<reference evidence="3 4" key="1">
    <citation type="submission" date="2019-02" db="EMBL/GenBank/DDBJ databases">
        <title>The genomic architecture of introgression among sibling species of bacteria.</title>
        <authorList>
            <person name="Cavassim M.I.A."/>
            <person name="Moeskjaer S."/>
            <person name="Moslemi C."/>
            <person name="Fields B."/>
            <person name="Bachmann A."/>
            <person name="Vilhjalmsson B."/>
            <person name="Schierup M.H."/>
            <person name="Young J.P.W."/>
            <person name="Andersen S.U."/>
        </authorList>
    </citation>
    <scope>NUCLEOTIDE SEQUENCE [LARGE SCALE GENOMIC DNA]</scope>
    <source>
        <strain evidence="3 4">SM42</strain>
    </source>
</reference>
<evidence type="ECO:0000256" key="1">
    <source>
        <dbReference type="SAM" id="MobiDB-lite"/>
    </source>
</evidence>
<dbReference type="InterPro" id="IPR041657">
    <property type="entry name" value="HTH_17"/>
</dbReference>
<dbReference type="Proteomes" id="UP000291892">
    <property type="component" value="Unassembled WGS sequence"/>
</dbReference>
<dbReference type="RefSeq" id="WP_130822477.1">
    <property type="nucleotide sequence ID" value="NZ_SIKX01000001.1"/>
</dbReference>
<organism evidence="3 4">
    <name type="scientific">Rhizobium ruizarguesonis</name>
    <dbReference type="NCBI Taxonomy" id="2081791"/>
    <lineage>
        <taxon>Bacteria</taxon>
        <taxon>Pseudomonadati</taxon>
        <taxon>Pseudomonadota</taxon>
        <taxon>Alphaproteobacteria</taxon>
        <taxon>Hyphomicrobiales</taxon>
        <taxon>Rhizobiaceae</taxon>
        <taxon>Rhizobium/Agrobacterium group</taxon>
        <taxon>Rhizobium</taxon>
    </lineage>
</organism>
<dbReference type="AlphaFoldDB" id="A0AAE8QBU6"/>
<protein>
    <submittedName>
        <fullName evidence="3">DNA-binding protein</fullName>
    </submittedName>
</protein>
<dbReference type="Pfam" id="PF12728">
    <property type="entry name" value="HTH_17"/>
    <property type="match status" value="1"/>
</dbReference>
<dbReference type="NCBIfam" id="TIGR01764">
    <property type="entry name" value="excise"/>
    <property type="match status" value="1"/>
</dbReference>
<sequence length="94" mass="10216">MTDKQEPKRGSVRPAIEARGALSVGEAIDYLNVGRTKIYAEMQSGRLPYRKIGRKTLILKAEADAYLQALPTGLGSPGGEQRHKDEPSAPETHA</sequence>
<accession>A0AAE8QBU6</accession>
<keyword evidence="3" id="KW-0238">DNA-binding</keyword>
<comment type="caution">
    <text evidence="3">The sequence shown here is derived from an EMBL/GenBank/DDBJ whole genome shotgun (WGS) entry which is preliminary data.</text>
</comment>
<evidence type="ECO:0000313" key="3">
    <source>
        <dbReference type="EMBL" id="TBF17807.1"/>
    </source>
</evidence>
<feature type="domain" description="Helix-turn-helix" evidence="2">
    <location>
        <begin position="22"/>
        <end position="69"/>
    </location>
</feature>
<evidence type="ECO:0000313" key="4">
    <source>
        <dbReference type="Proteomes" id="UP000291892"/>
    </source>
</evidence>
<name>A0AAE8QBU6_9HYPH</name>
<feature type="compositionally biased region" description="Basic and acidic residues" evidence="1">
    <location>
        <begin position="80"/>
        <end position="94"/>
    </location>
</feature>
<feature type="region of interest" description="Disordered" evidence="1">
    <location>
        <begin position="70"/>
        <end position="94"/>
    </location>
</feature>
<proteinExistence type="predicted"/>
<gene>
    <name evidence="3" type="ORF">ELG94_05245</name>
</gene>
<dbReference type="EMBL" id="SIKX01000001">
    <property type="protein sequence ID" value="TBF17807.1"/>
    <property type="molecule type" value="Genomic_DNA"/>
</dbReference>